<evidence type="ECO:0000313" key="4">
    <source>
        <dbReference type="Proteomes" id="UP000594262"/>
    </source>
</evidence>
<accession>A0A7M5URA7</accession>
<feature type="coiled-coil region" evidence="1">
    <location>
        <begin position="116"/>
        <end position="150"/>
    </location>
</feature>
<sequence length="506" mass="58206">MKEIDSLNDIYLSDYIQVLESYHLCKGINLVEFQKAHHVTHHVIPKKFKFEETLGSNPLHQDEFKRSQKCHILLKNKEICSECSKFEMKLRFEIGQKRKVSETPASNFAPLSVTSKERVVLTLKATRQENKKLKAENDRLTKQLQEALHKNSVDVQEDLSDDLMKIFDGVPQENITPFMRLFWTEQMKYIRCTNKKQLRYHPAIIKYCLNICAKSSAAYKQLKLDLENGTGVLVLPSQRTLRQYRNYVKPEHGFNPQITKDLAEMTAGFSSADKYVSIVIDEMKVQEDLVWDRSSGELIGFLDLGNESMNESTITDREKLASHVMVFLVKSIKNKLSFSFANFATDGASAAQIHLLFWKCVAILEISCQLKVICTVSDGASTNRKFIKMNKGVDDEKCTDVTYRTKNLYAPDRYIYFIADPPHLIKTARNALWKSGNDISGRYMWNNECYLFWKHIKDLFFEDLEYGLKSVTHLTTEHVMLNSYSVMNVKLAAGGGQAASTRHHAY</sequence>
<dbReference type="Proteomes" id="UP000594262">
    <property type="component" value="Unplaced"/>
</dbReference>
<dbReference type="GeneID" id="136817874"/>
<protein>
    <recommendedName>
        <fullName evidence="2">Transposable element P transposase-like RNase H domain-containing protein</fullName>
    </recommendedName>
</protein>
<keyword evidence="4" id="KW-1185">Reference proteome</keyword>
<evidence type="ECO:0000259" key="2">
    <source>
        <dbReference type="Pfam" id="PF21787"/>
    </source>
</evidence>
<name>A0A7M5URA7_9CNID</name>
<dbReference type="OrthoDB" id="5972980at2759"/>
<evidence type="ECO:0000256" key="1">
    <source>
        <dbReference type="SAM" id="Coils"/>
    </source>
</evidence>
<reference evidence="3" key="1">
    <citation type="submission" date="2021-01" db="UniProtKB">
        <authorList>
            <consortium name="EnsemblMetazoa"/>
        </authorList>
    </citation>
    <scope>IDENTIFICATION</scope>
</reference>
<dbReference type="Pfam" id="PF21787">
    <property type="entry name" value="TNP-like_RNaseH_N"/>
    <property type="match status" value="1"/>
</dbReference>
<feature type="domain" description="Transposable element P transposase-like RNase H" evidence="2">
    <location>
        <begin position="251"/>
        <end position="388"/>
    </location>
</feature>
<dbReference type="RefSeq" id="XP_066930308.1">
    <property type="nucleotide sequence ID" value="XM_067074207.1"/>
</dbReference>
<dbReference type="InterPro" id="IPR048365">
    <property type="entry name" value="TNP-like_RNaseH_N"/>
</dbReference>
<dbReference type="EnsemblMetazoa" id="CLYHEMT002906.1">
    <property type="protein sequence ID" value="CLYHEMP002906.1"/>
    <property type="gene ID" value="CLYHEMG002906"/>
</dbReference>
<organism evidence="3 4">
    <name type="scientific">Clytia hemisphaerica</name>
    <dbReference type="NCBI Taxonomy" id="252671"/>
    <lineage>
        <taxon>Eukaryota</taxon>
        <taxon>Metazoa</taxon>
        <taxon>Cnidaria</taxon>
        <taxon>Hydrozoa</taxon>
        <taxon>Hydroidolina</taxon>
        <taxon>Leptothecata</taxon>
        <taxon>Obeliida</taxon>
        <taxon>Clytiidae</taxon>
        <taxon>Clytia</taxon>
    </lineage>
</organism>
<evidence type="ECO:0000313" key="3">
    <source>
        <dbReference type="EnsemblMetazoa" id="CLYHEMP002906.1"/>
    </source>
</evidence>
<dbReference type="AlphaFoldDB" id="A0A7M5URA7"/>
<proteinExistence type="predicted"/>
<keyword evidence="1" id="KW-0175">Coiled coil</keyword>